<dbReference type="Gene3D" id="3.40.50.150">
    <property type="entry name" value="Vaccinia Virus protein VP39"/>
    <property type="match status" value="1"/>
</dbReference>
<organism evidence="1 2">
    <name type="scientific">Fistulina hepatica ATCC 64428</name>
    <dbReference type="NCBI Taxonomy" id="1128425"/>
    <lineage>
        <taxon>Eukaryota</taxon>
        <taxon>Fungi</taxon>
        <taxon>Dikarya</taxon>
        <taxon>Basidiomycota</taxon>
        <taxon>Agaricomycotina</taxon>
        <taxon>Agaricomycetes</taxon>
        <taxon>Agaricomycetidae</taxon>
        <taxon>Agaricales</taxon>
        <taxon>Fistulinaceae</taxon>
        <taxon>Fistulina</taxon>
    </lineage>
</organism>
<name>A0A0D7AFS6_9AGAR</name>
<reference evidence="1 2" key="1">
    <citation type="journal article" date="2015" name="Fungal Genet. Biol.">
        <title>Evolution of novel wood decay mechanisms in Agaricales revealed by the genome sequences of Fistulina hepatica and Cylindrobasidium torrendii.</title>
        <authorList>
            <person name="Floudas D."/>
            <person name="Held B.W."/>
            <person name="Riley R."/>
            <person name="Nagy L.G."/>
            <person name="Koehler G."/>
            <person name="Ransdell A.S."/>
            <person name="Younus H."/>
            <person name="Chow J."/>
            <person name="Chiniquy J."/>
            <person name="Lipzen A."/>
            <person name="Tritt A."/>
            <person name="Sun H."/>
            <person name="Haridas S."/>
            <person name="LaButti K."/>
            <person name="Ohm R.A."/>
            <person name="Kues U."/>
            <person name="Blanchette R.A."/>
            <person name="Grigoriev I.V."/>
            <person name="Minto R.E."/>
            <person name="Hibbett D.S."/>
        </authorList>
    </citation>
    <scope>NUCLEOTIDE SEQUENCE [LARGE SCALE GENOMIC DNA]</scope>
    <source>
        <strain evidence="1 2">ATCC 64428</strain>
    </source>
</reference>
<dbReference type="SUPFAM" id="SSF53335">
    <property type="entry name" value="S-adenosyl-L-methionine-dependent methyltransferases"/>
    <property type="match status" value="1"/>
</dbReference>
<keyword evidence="2" id="KW-1185">Reference proteome</keyword>
<sequence>MRAAVLHELQSRSKLDMSLDSLDFVHDVQEVVSSFPNVGTPYDDRHLLNGSVSHAEAHRFCVRENYQLPTNNTEMDRLNTQHRLATLLIDGLYPAYCRCIVEELLQPREDGSHPCILDVGCGPATWYENIAFIPVRAPLFNKQNRAMEMARRFPSADVVGLDLTQQEYNSPPDNFRFVQGDLNADMSPFHGRFAIVHCRFVAQHFPEPFRLPSILADCGLLLMADGDWVIFDKDKNVIPPLRYDATADEATQAADAQPGSWLAGWFDIFRGLTRAPDYQTPEVLIEESRLFKNIRFNHILAPINWAGDDGAERDEKIGVTMAANARDFFRNGVPAVLKMGMSPRMVELWRQGVEDDLNHQLCSIWHFATARKL</sequence>
<evidence type="ECO:0000313" key="1">
    <source>
        <dbReference type="EMBL" id="KIY49969.1"/>
    </source>
</evidence>
<dbReference type="OrthoDB" id="2013972at2759"/>
<dbReference type="CDD" id="cd02440">
    <property type="entry name" value="AdoMet_MTases"/>
    <property type="match status" value="1"/>
</dbReference>
<evidence type="ECO:0000313" key="2">
    <source>
        <dbReference type="Proteomes" id="UP000054144"/>
    </source>
</evidence>
<gene>
    <name evidence="1" type="ORF">FISHEDRAFT_72196</name>
</gene>
<protein>
    <recommendedName>
        <fullName evidence="3">S-adenosyl-L-methionine-dependent methyltransferase</fullName>
    </recommendedName>
</protein>
<dbReference type="EMBL" id="KN881696">
    <property type="protein sequence ID" value="KIY49969.1"/>
    <property type="molecule type" value="Genomic_DNA"/>
</dbReference>
<proteinExistence type="predicted"/>
<dbReference type="InterPro" id="IPR029063">
    <property type="entry name" value="SAM-dependent_MTases_sf"/>
</dbReference>
<dbReference type="AlphaFoldDB" id="A0A0D7AFS6"/>
<dbReference type="Proteomes" id="UP000054144">
    <property type="component" value="Unassembled WGS sequence"/>
</dbReference>
<evidence type="ECO:0008006" key="3">
    <source>
        <dbReference type="Google" id="ProtNLM"/>
    </source>
</evidence>
<accession>A0A0D7AFS6</accession>